<evidence type="ECO:0000256" key="1">
    <source>
        <dbReference type="SAM" id="MobiDB-lite"/>
    </source>
</evidence>
<reference evidence="2" key="1">
    <citation type="journal article" date="2014" name="Int. J. Syst. Evol. Microbiol.">
        <title>Complete genome sequence of Corynebacterium casei LMG S-19264T (=DSM 44701T), isolated from a smear-ripened cheese.</title>
        <authorList>
            <consortium name="US DOE Joint Genome Institute (JGI-PGF)"/>
            <person name="Walter F."/>
            <person name="Albersmeier A."/>
            <person name="Kalinowski J."/>
            <person name="Ruckert C."/>
        </authorList>
    </citation>
    <scope>NUCLEOTIDE SEQUENCE</scope>
    <source>
        <strain evidence="2">JCM 12289</strain>
    </source>
</reference>
<evidence type="ECO:0000313" key="5">
    <source>
        <dbReference type="Proteomes" id="UP001500962"/>
    </source>
</evidence>
<dbReference type="EMBL" id="CP095008">
    <property type="protein sequence ID" value="UOO97230.1"/>
    <property type="molecule type" value="Genomic_DNA"/>
</dbReference>
<dbReference type="AlphaFoldDB" id="A0AAV3SG61"/>
<accession>A0AAV3SG61</accession>
<protein>
    <submittedName>
        <fullName evidence="3">Type IV secretory system conjugative DNA transfer family protein</fullName>
    </submittedName>
</protein>
<geneLocation type="plasmid" evidence="3 4">
    <name>unnamed3</name>
</geneLocation>
<sequence>MTDDTPSKDDPFAMDESPAHHAVAGSAGTGKTTRLIELMATIHAESAPVWIDPKANDEDVTSGGDR</sequence>
<keyword evidence="3" id="KW-0614">Plasmid</keyword>
<reference evidence="2" key="3">
    <citation type="submission" date="2023-12" db="EMBL/GenBank/DDBJ databases">
        <authorList>
            <person name="Sun Q."/>
            <person name="Inoue M."/>
        </authorList>
    </citation>
    <scope>NUCLEOTIDE SEQUENCE</scope>
    <source>
        <strain evidence="2">JCM 12289</strain>
    </source>
</reference>
<proteinExistence type="predicted"/>
<dbReference type="EMBL" id="BAAADN010000024">
    <property type="protein sequence ID" value="GAA0459884.1"/>
    <property type="molecule type" value="Genomic_DNA"/>
</dbReference>
<dbReference type="KEGG" id="hdo:MUK72_17780"/>
<evidence type="ECO:0000313" key="3">
    <source>
        <dbReference type="EMBL" id="UOO97230.1"/>
    </source>
</evidence>
<evidence type="ECO:0000313" key="4">
    <source>
        <dbReference type="Proteomes" id="UP000830542"/>
    </source>
</evidence>
<organism evidence="2 5">
    <name type="scientific">Halococcus dombrowskii</name>
    <dbReference type="NCBI Taxonomy" id="179637"/>
    <lineage>
        <taxon>Archaea</taxon>
        <taxon>Methanobacteriati</taxon>
        <taxon>Methanobacteriota</taxon>
        <taxon>Stenosarchaea group</taxon>
        <taxon>Halobacteria</taxon>
        <taxon>Halobacteriales</taxon>
        <taxon>Halococcaceae</taxon>
        <taxon>Halococcus</taxon>
    </lineage>
</organism>
<dbReference type="Proteomes" id="UP000830542">
    <property type="component" value="Plasmid unnamed3"/>
</dbReference>
<dbReference type="Proteomes" id="UP001500962">
    <property type="component" value="Unassembled WGS sequence"/>
</dbReference>
<reference evidence="3" key="2">
    <citation type="submission" date="2022-04" db="EMBL/GenBank/DDBJ databases">
        <title>Sequencing and genomic assembly of Halococcus dombrowskii.</title>
        <authorList>
            <person name="Lim S.W."/>
            <person name="MacLea K.S."/>
        </authorList>
    </citation>
    <scope>NUCLEOTIDE SEQUENCE</scope>
    <source>
        <strain evidence="3">H4</strain>
        <plasmid evidence="3">unnamed3</plasmid>
    </source>
</reference>
<keyword evidence="4" id="KW-1185">Reference proteome</keyword>
<gene>
    <name evidence="2" type="ORF">GCM10008985_15340</name>
    <name evidence="3" type="ORF">MUK72_17780</name>
</gene>
<dbReference type="GeneID" id="71763738"/>
<name>A0AAV3SG61_HALDO</name>
<dbReference type="RefSeq" id="WP_244706684.1">
    <property type="nucleotide sequence ID" value="NZ_BAAADN010000024.1"/>
</dbReference>
<feature type="compositionally biased region" description="Basic and acidic residues" evidence="1">
    <location>
        <begin position="1"/>
        <end position="11"/>
    </location>
</feature>
<evidence type="ECO:0000313" key="2">
    <source>
        <dbReference type="EMBL" id="GAA0459884.1"/>
    </source>
</evidence>
<feature type="region of interest" description="Disordered" evidence="1">
    <location>
        <begin position="1"/>
        <end position="30"/>
    </location>
</feature>